<dbReference type="RefSeq" id="WP_373654931.1">
    <property type="nucleotide sequence ID" value="NZ_JBGUAW010000003.1"/>
</dbReference>
<dbReference type="Proteomes" id="UP001575181">
    <property type="component" value="Unassembled WGS sequence"/>
</dbReference>
<dbReference type="InterPro" id="IPR011814">
    <property type="entry name" value="BioC"/>
</dbReference>
<dbReference type="CDD" id="cd02440">
    <property type="entry name" value="AdoMet_MTases"/>
    <property type="match status" value="1"/>
</dbReference>
<keyword evidence="11" id="KW-1185">Reference proteome</keyword>
<evidence type="ECO:0000256" key="7">
    <source>
        <dbReference type="ARBA" id="ARBA00022756"/>
    </source>
</evidence>
<evidence type="ECO:0000256" key="4">
    <source>
        <dbReference type="ARBA" id="ARBA00022603"/>
    </source>
</evidence>
<dbReference type="GO" id="GO:0032259">
    <property type="term" value="P:methylation"/>
    <property type="evidence" value="ECO:0007669"/>
    <property type="project" value="UniProtKB-KW"/>
</dbReference>
<protein>
    <recommendedName>
        <fullName evidence="3 8">Malonyl-[acyl-carrier protein] O-methyltransferase</fullName>
        <shortName evidence="8">Malonyl-ACP O-methyltransferase</shortName>
        <ecNumber evidence="3 8">2.1.1.197</ecNumber>
    </recommendedName>
    <alternativeName>
        <fullName evidence="8">Biotin synthesis protein BioC</fullName>
    </alternativeName>
</protein>
<evidence type="ECO:0000256" key="2">
    <source>
        <dbReference type="ARBA" id="ARBA00004746"/>
    </source>
</evidence>
<evidence type="ECO:0000313" key="10">
    <source>
        <dbReference type="EMBL" id="MFA9460143.1"/>
    </source>
</evidence>
<comment type="similarity">
    <text evidence="8">Belongs to the methyltransferase superfamily.</text>
</comment>
<evidence type="ECO:0000259" key="9">
    <source>
        <dbReference type="Pfam" id="PF08241"/>
    </source>
</evidence>
<keyword evidence="7 8" id="KW-0093">Biotin biosynthesis</keyword>
<evidence type="ECO:0000256" key="6">
    <source>
        <dbReference type="ARBA" id="ARBA00022691"/>
    </source>
</evidence>
<comment type="caution">
    <text evidence="10">The sequence shown here is derived from an EMBL/GenBank/DDBJ whole genome shotgun (WGS) entry which is preliminary data.</text>
</comment>
<organism evidence="10 11">
    <name type="scientific">Thiohalorhabdus methylotrophus</name>
    <dbReference type="NCBI Taxonomy" id="3242694"/>
    <lineage>
        <taxon>Bacteria</taxon>
        <taxon>Pseudomonadati</taxon>
        <taxon>Pseudomonadota</taxon>
        <taxon>Gammaproteobacteria</taxon>
        <taxon>Thiohalorhabdales</taxon>
        <taxon>Thiohalorhabdaceae</taxon>
        <taxon>Thiohalorhabdus</taxon>
    </lineage>
</organism>
<dbReference type="Pfam" id="PF08241">
    <property type="entry name" value="Methyltransf_11"/>
    <property type="match status" value="1"/>
</dbReference>
<dbReference type="InterPro" id="IPR013216">
    <property type="entry name" value="Methyltransf_11"/>
</dbReference>
<keyword evidence="4 8" id="KW-0489">Methyltransferase</keyword>
<evidence type="ECO:0000256" key="3">
    <source>
        <dbReference type="ARBA" id="ARBA00012327"/>
    </source>
</evidence>
<sequence>MPHSPETCPPEEVFDKRAVRRDFARAAATYDRHAALQRRVAAEVAELYRGLAPTHAACVLDLGCGTGYVGRDLMAGTAAPEAVVALDLAHPMTRRGRVPGHPAVTGDADRLPFVPGAFDAVVSSLTLQWANDLRAALRGIVATLRPGGLLIASTLLAGTLRELDTALRRTGGAGRAGPFLETSDAEAALASAGLAGYECRTVLEEDEAPGPMAVLRDLKGLGAVAKGPDRARGLRGRRHLDSLCRAYRETTERPAGPVPVTWHVGYLVGWKPF</sequence>
<keyword evidence="6 8" id="KW-0949">S-adenosyl-L-methionine</keyword>
<dbReference type="HAMAP" id="MF_00835">
    <property type="entry name" value="BioC"/>
    <property type="match status" value="1"/>
</dbReference>
<dbReference type="InterPro" id="IPR050602">
    <property type="entry name" value="Malonyl-ACP_OMT"/>
</dbReference>
<reference evidence="10 11" key="1">
    <citation type="submission" date="2024-08" db="EMBL/GenBank/DDBJ databases">
        <title>Whole-genome sequencing of halo(alkali)philic microorganisms from hypersaline lakes.</title>
        <authorList>
            <person name="Sorokin D.Y."/>
            <person name="Merkel A.Y."/>
            <person name="Messina E."/>
            <person name="Yakimov M."/>
        </authorList>
    </citation>
    <scope>NUCLEOTIDE SEQUENCE [LARGE SCALE GENOMIC DNA]</scope>
    <source>
        <strain evidence="10 11">Cl-TMA</strain>
    </source>
</reference>
<dbReference type="SUPFAM" id="SSF53335">
    <property type="entry name" value="S-adenosyl-L-methionine-dependent methyltransferases"/>
    <property type="match status" value="1"/>
</dbReference>
<keyword evidence="5 8" id="KW-0808">Transferase</keyword>
<dbReference type="GO" id="GO:0008168">
    <property type="term" value="F:methyltransferase activity"/>
    <property type="evidence" value="ECO:0007669"/>
    <property type="project" value="UniProtKB-KW"/>
</dbReference>
<comment type="pathway">
    <text evidence="2 8">Cofactor biosynthesis; biotin biosynthesis.</text>
</comment>
<dbReference type="PANTHER" id="PTHR13090:SF1">
    <property type="entry name" value="ARGININE-HYDROXYLASE NDUFAF5, MITOCHONDRIAL"/>
    <property type="match status" value="1"/>
</dbReference>
<dbReference type="InterPro" id="IPR029063">
    <property type="entry name" value="SAM-dependent_MTases_sf"/>
</dbReference>
<feature type="domain" description="Methyltransferase type 11" evidence="9">
    <location>
        <begin position="60"/>
        <end position="151"/>
    </location>
</feature>
<evidence type="ECO:0000256" key="1">
    <source>
        <dbReference type="ARBA" id="ARBA00000852"/>
    </source>
</evidence>
<proteinExistence type="inferred from homology"/>
<name>A0ABV4TSB9_9GAMM</name>
<gene>
    <name evidence="8" type="primary">bioC</name>
    <name evidence="10" type="ORF">ACERLL_04825</name>
</gene>
<dbReference type="PANTHER" id="PTHR13090">
    <property type="entry name" value="ARGININE-HYDROXYLASE NDUFAF5, MITOCHONDRIAL"/>
    <property type="match status" value="1"/>
</dbReference>
<accession>A0ABV4TSB9</accession>
<dbReference type="EMBL" id="JBGUAW010000003">
    <property type="protein sequence ID" value="MFA9460143.1"/>
    <property type="molecule type" value="Genomic_DNA"/>
</dbReference>
<evidence type="ECO:0000313" key="11">
    <source>
        <dbReference type="Proteomes" id="UP001575181"/>
    </source>
</evidence>
<evidence type="ECO:0000256" key="8">
    <source>
        <dbReference type="HAMAP-Rule" id="MF_00835"/>
    </source>
</evidence>
<dbReference type="EC" id="2.1.1.197" evidence="3 8"/>
<comment type="function">
    <text evidence="8">Converts the free carboxyl group of a malonyl-thioester to its methyl ester by transfer of a methyl group from S-adenosyl-L-methionine (SAM). It allows to synthesize pimeloyl-ACP via the fatty acid synthetic pathway.</text>
</comment>
<comment type="catalytic activity">
    <reaction evidence="1 8">
        <text>malonyl-[ACP] + S-adenosyl-L-methionine = malonyl-[ACP] methyl ester + S-adenosyl-L-homocysteine</text>
        <dbReference type="Rhea" id="RHEA:17105"/>
        <dbReference type="Rhea" id="RHEA-COMP:9623"/>
        <dbReference type="Rhea" id="RHEA-COMP:9954"/>
        <dbReference type="ChEBI" id="CHEBI:57856"/>
        <dbReference type="ChEBI" id="CHEBI:59789"/>
        <dbReference type="ChEBI" id="CHEBI:78449"/>
        <dbReference type="ChEBI" id="CHEBI:78845"/>
        <dbReference type="EC" id="2.1.1.197"/>
    </reaction>
</comment>
<evidence type="ECO:0000256" key="5">
    <source>
        <dbReference type="ARBA" id="ARBA00022679"/>
    </source>
</evidence>
<dbReference type="Gene3D" id="3.40.50.150">
    <property type="entry name" value="Vaccinia Virus protein VP39"/>
    <property type="match status" value="1"/>
</dbReference>